<dbReference type="Proteomes" id="UP000324595">
    <property type="component" value="Unassembled WGS sequence"/>
</dbReference>
<reference evidence="1 2" key="1">
    <citation type="submission" date="2019-07" db="EMBL/GenBank/DDBJ databases">
        <title>Genomic Encyclopedia of Archaeal and Bacterial Type Strains, Phase II (KMG-II): from individual species to whole genera.</title>
        <authorList>
            <person name="Goeker M."/>
        </authorList>
    </citation>
    <scope>NUCLEOTIDE SEQUENCE [LARGE SCALE GENOMIC DNA]</scope>
    <source>
        <strain evidence="1 2">DSM 21935</strain>
    </source>
</reference>
<comment type="caution">
    <text evidence="1">The sequence shown here is derived from an EMBL/GenBank/DDBJ whole genome shotgun (WGS) entry which is preliminary data.</text>
</comment>
<dbReference type="Gene3D" id="2.40.160.50">
    <property type="entry name" value="membrane protein fhac: a member of the omp85/tpsb transporter family"/>
    <property type="match status" value="1"/>
</dbReference>
<protein>
    <recommendedName>
        <fullName evidence="3">Surface antigen</fullName>
    </recommendedName>
</protein>
<gene>
    <name evidence="1" type="ORF">LX73_0496</name>
</gene>
<dbReference type="OrthoDB" id="1523548at2"/>
<evidence type="ECO:0000313" key="1">
    <source>
        <dbReference type="EMBL" id="TYP95200.1"/>
    </source>
</evidence>
<evidence type="ECO:0000313" key="2">
    <source>
        <dbReference type="Proteomes" id="UP000324595"/>
    </source>
</evidence>
<sequence length="414" mass="46190">MDKQTVERFKRHTIIFAALFVAVLACSLKKAHAQEKSYELLPAPDVWFNSTDGIRIGGRLRGQQAGTFGDGPHRLNMGLWLGTKIPDHPVSYYLSYTEPIAKLSDYGSEASIRLETSYRTGFQQHGLSFNKRWQNGFNEKNYKELSVGTRAEERFDNEYLLYPQLWQNDWLYLASIGYLSTNVNTLGRHRFSLNLDVNMAGNYDQFVRGEASYQQQVSLSSAFTLTGRIYTGIASNTTAPQYLFSRSLKSAHKWMNSGLTRARGTIPPSWIRAGNIQITGGPNLRGYVSSDINVLNNSAAPLITSFSALNLQLKYPNPIGNAIDSIPVVGGVMDLDSYLFYDGGTSLGITDVEESRLLSDAGLGFTFSINIPDYLGKPRGINIRYDLPLWVSNPGNENSFKFRQVIGISTVIEL</sequence>
<keyword evidence="2" id="KW-1185">Reference proteome</keyword>
<evidence type="ECO:0008006" key="3">
    <source>
        <dbReference type="Google" id="ProtNLM"/>
    </source>
</evidence>
<proteinExistence type="predicted"/>
<dbReference type="EMBL" id="VNHY01000001">
    <property type="protein sequence ID" value="TYP95200.1"/>
    <property type="molecule type" value="Genomic_DNA"/>
</dbReference>
<dbReference type="PROSITE" id="PS51257">
    <property type="entry name" value="PROKAR_LIPOPROTEIN"/>
    <property type="match status" value="1"/>
</dbReference>
<name>A0A5D3YMR8_9BACT</name>
<dbReference type="AlphaFoldDB" id="A0A5D3YMR8"/>
<organism evidence="1 2">
    <name type="scientific">Fodinibius salinus</name>
    <dbReference type="NCBI Taxonomy" id="860790"/>
    <lineage>
        <taxon>Bacteria</taxon>
        <taxon>Pseudomonadati</taxon>
        <taxon>Balneolota</taxon>
        <taxon>Balneolia</taxon>
        <taxon>Balneolales</taxon>
        <taxon>Balneolaceae</taxon>
        <taxon>Fodinibius</taxon>
    </lineage>
</organism>
<dbReference type="RefSeq" id="WP_148897877.1">
    <property type="nucleotide sequence ID" value="NZ_VNHY01000001.1"/>
</dbReference>
<accession>A0A5D3YMR8</accession>